<evidence type="ECO:0000313" key="6">
    <source>
        <dbReference type="Proteomes" id="UP001500339"/>
    </source>
</evidence>
<evidence type="ECO:0000256" key="3">
    <source>
        <dbReference type="ARBA" id="ARBA00022840"/>
    </source>
</evidence>
<keyword evidence="3 5" id="KW-0067">ATP-binding</keyword>
<comment type="caution">
    <text evidence="5">The sequence shown here is derived from an EMBL/GenBank/DDBJ whole genome shotgun (WGS) entry which is preliminary data.</text>
</comment>
<sequence length="230" mass="25927">MDVDIKNLYKDYGDRRVLQIDSLNFTKGNIYTIIGLNGSGKTTLLECIAGLIKPSGGEITYEGLSIERARNNISLMCQKAYLFNDSVINNIKCGLKFKGFSENVIEGRINKYINYFSLEHILEKNAKRLSGGEASKVAMLRTAVLQTELILFDEPTASMDIESTLKAEKLIKDMKSKDRTIIIITHDLQQAKRVADYVIFMDKGVIIEMGEKEKVLNNPENKLVKLILNI</sequence>
<evidence type="ECO:0000256" key="2">
    <source>
        <dbReference type="ARBA" id="ARBA00022741"/>
    </source>
</evidence>
<dbReference type="PROSITE" id="PS00211">
    <property type="entry name" value="ABC_TRANSPORTER_1"/>
    <property type="match status" value="1"/>
</dbReference>
<dbReference type="InterPro" id="IPR027417">
    <property type="entry name" value="P-loop_NTPase"/>
</dbReference>
<dbReference type="SUPFAM" id="SSF52540">
    <property type="entry name" value="P-loop containing nucleoside triphosphate hydrolases"/>
    <property type="match status" value="1"/>
</dbReference>
<dbReference type="Gene3D" id="3.40.50.300">
    <property type="entry name" value="P-loop containing nucleotide triphosphate hydrolases"/>
    <property type="match status" value="1"/>
</dbReference>
<dbReference type="Pfam" id="PF00005">
    <property type="entry name" value="ABC_tran"/>
    <property type="match status" value="1"/>
</dbReference>
<evidence type="ECO:0000259" key="4">
    <source>
        <dbReference type="PROSITE" id="PS50893"/>
    </source>
</evidence>
<dbReference type="PANTHER" id="PTHR42781">
    <property type="entry name" value="SPERMIDINE/PUTRESCINE IMPORT ATP-BINDING PROTEIN POTA"/>
    <property type="match status" value="1"/>
</dbReference>
<dbReference type="InterPro" id="IPR050093">
    <property type="entry name" value="ABC_SmlMolc_Importer"/>
</dbReference>
<evidence type="ECO:0000256" key="1">
    <source>
        <dbReference type="ARBA" id="ARBA00022448"/>
    </source>
</evidence>
<dbReference type="PROSITE" id="PS50893">
    <property type="entry name" value="ABC_TRANSPORTER_2"/>
    <property type="match status" value="1"/>
</dbReference>
<dbReference type="InterPro" id="IPR017871">
    <property type="entry name" value="ABC_transporter-like_CS"/>
</dbReference>
<keyword evidence="6" id="KW-1185">Reference proteome</keyword>
<dbReference type="InterPro" id="IPR003593">
    <property type="entry name" value="AAA+_ATPase"/>
</dbReference>
<dbReference type="EMBL" id="BAAACF010000001">
    <property type="protein sequence ID" value="GAA0725614.1"/>
    <property type="molecule type" value="Genomic_DNA"/>
</dbReference>
<accession>A0ABP3U6T7</accession>
<dbReference type="SMART" id="SM00382">
    <property type="entry name" value="AAA"/>
    <property type="match status" value="1"/>
</dbReference>
<dbReference type="GO" id="GO:0005524">
    <property type="term" value="F:ATP binding"/>
    <property type="evidence" value="ECO:0007669"/>
    <property type="project" value="UniProtKB-KW"/>
</dbReference>
<feature type="domain" description="ABC transporter" evidence="4">
    <location>
        <begin position="3"/>
        <end position="228"/>
    </location>
</feature>
<evidence type="ECO:0000313" key="5">
    <source>
        <dbReference type="EMBL" id="GAA0725614.1"/>
    </source>
</evidence>
<dbReference type="Proteomes" id="UP001500339">
    <property type="component" value="Unassembled WGS sequence"/>
</dbReference>
<dbReference type="InterPro" id="IPR003439">
    <property type="entry name" value="ABC_transporter-like_ATP-bd"/>
</dbReference>
<proteinExistence type="predicted"/>
<dbReference type="RefSeq" id="WP_343769449.1">
    <property type="nucleotide sequence ID" value="NZ_BAAACF010000001.1"/>
</dbReference>
<protein>
    <submittedName>
        <fullName evidence="5">ATP-binding cassette domain-containing protein</fullName>
    </submittedName>
</protein>
<name>A0ABP3U6T7_9CLOT</name>
<dbReference type="PANTHER" id="PTHR42781:SF9">
    <property type="entry name" value="AMINO ACID ABC TRANSPORTER, ATP-BINDING PROTEIN-RELATED"/>
    <property type="match status" value="1"/>
</dbReference>
<keyword evidence="2" id="KW-0547">Nucleotide-binding</keyword>
<keyword evidence="1" id="KW-0813">Transport</keyword>
<reference evidence="6" key="1">
    <citation type="journal article" date="2019" name="Int. J. Syst. Evol. Microbiol.">
        <title>The Global Catalogue of Microorganisms (GCM) 10K type strain sequencing project: providing services to taxonomists for standard genome sequencing and annotation.</title>
        <authorList>
            <consortium name="The Broad Institute Genomics Platform"/>
            <consortium name="The Broad Institute Genome Sequencing Center for Infectious Disease"/>
            <person name="Wu L."/>
            <person name="Ma J."/>
        </authorList>
    </citation>
    <scope>NUCLEOTIDE SEQUENCE [LARGE SCALE GENOMIC DNA]</scope>
    <source>
        <strain evidence="6">JCM 1405</strain>
    </source>
</reference>
<gene>
    <name evidence="5" type="ORF">GCM10008905_21220</name>
</gene>
<organism evidence="5 6">
    <name type="scientific">Clostridium malenominatum</name>
    <dbReference type="NCBI Taxonomy" id="1539"/>
    <lineage>
        <taxon>Bacteria</taxon>
        <taxon>Bacillati</taxon>
        <taxon>Bacillota</taxon>
        <taxon>Clostridia</taxon>
        <taxon>Eubacteriales</taxon>
        <taxon>Clostridiaceae</taxon>
        <taxon>Clostridium</taxon>
    </lineage>
</organism>